<dbReference type="Pfam" id="PF04345">
    <property type="entry name" value="Chor_lyase"/>
    <property type="match status" value="1"/>
</dbReference>
<dbReference type="HAMAP" id="MF_01632">
    <property type="entry name" value="UbiC"/>
    <property type="match status" value="1"/>
</dbReference>
<dbReference type="EMBL" id="PIPJ01000001">
    <property type="protein sequence ID" value="RUO23391.1"/>
    <property type="molecule type" value="Genomic_DNA"/>
</dbReference>
<dbReference type="GO" id="GO:0008813">
    <property type="term" value="F:chorismate lyase activity"/>
    <property type="evidence" value="ECO:0007669"/>
    <property type="project" value="UniProtKB-UniRule"/>
</dbReference>
<dbReference type="PANTHER" id="PTHR38683">
    <property type="entry name" value="CHORISMATE PYRUVATE-LYASE"/>
    <property type="match status" value="1"/>
</dbReference>
<dbReference type="UniPathway" id="UPA00232"/>
<dbReference type="GO" id="GO:0006744">
    <property type="term" value="P:ubiquinone biosynthetic process"/>
    <property type="evidence" value="ECO:0007669"/>
    <property type="project" value="UniProtKB-UniRule"/>
</dbReference>
<dbReference type="InterPro" id="IPR007440">
    <property type="entry name" value="Chorismate--pyruvate_lyase"/>
</dbReference>
<reference evidence="6" key="1">
    <citation type="journal article" date="2018" name="Front. Microbiol.">
        <title>Genome-Based Analysis Reveals the Taxonomy and Diversity of the Family Idiomarinaceae.</title>
        <authorList>
            <person name="Liu Y."/>
            <person name="Lai Q."/>
            <person name="Shao Z."/>
        </authorList>
    </citation>
    <scope>NUCLEOTIDE SEQUENCE [LARGE SCALE GENOMIC DNA]</scope>
    <source>
        <strain evidence="6">GBPy7</strain>
    </source>
</reference>
<evidence type="ECO:0000256" key="2">
    <source>
        <dbReference type="ARBA" id="ARBA00022688"/>
    </source>
</evidence>
<organism evidence="5 6">
    <name type="scientific">Aliidiomarina iranensis</name>
    <dbReference type="NCBI Taxonomy" id="1434071"/>
    <lineage>
        <taxon>Bacteria</taxon>
        <taxon>Pseudomonadati</taxon>
        <taxon>Pseudomonadota</taxon>
        <taxon>Gammaproteobacteria</taxon>
        <taxon>Alteromonadales</taxon>
        <taxon>Idiomarinaceae</taxon>
        <taxon>Aliidiomarina</taxon>
    </lineage>
</organism>
<sequence length="183" mass="20153">MDNTLPHPIPLNTTWQPVATCQAPRAVCSWLSDPGSLTEKLKTLRGEFSVHLLGQTEGLAQAHEYAALGIAEQPVLIREVILFSGKAPLVFARSIIPFRALAHDSEFVQLGNNPLGERLFKSSDIQAGAIEAGQFSKDTPVAELDRLLQGDRIELWGRRRCFYLVETPILVAEVFLSNAPCYA</sequence>
<dbReference type="SUPFAM" id="SSF64288">
    <property type="entry name" value="Chorismate lyase-like"/>
    <property type="match status" value="1"/>
</dbReference>
<name>A0A432W2E7_9GAMM</name>
<dbReference type="AlphaFoldDB" id="A0A432W2E7"/>
<keyword evidence="3 4" id="KW-0456">Lyase</keyword>
<keyword evidence="6" id="KW-1185">Reference proteome</keyword>
<feature type="binding site" evidence="4">
    <location>
        <position position="173"/>
    </location>
    <ligand>
        <name>substrate</name>
    </ligand>
</feature>
<evidence type="ECO:0000313" key="6">
    <source>
        <dbReference type="Proteomes" id="UP000288395"/>
    </source>
</evidence>
<dbReference type="EC" id="4.1.3.40" evidence="4"/>
<dbReference type="RefSeq" id="WP_126764998.1">
    <property type="nucleotide sequence ID" value="NZ_PIPJ01000001.1"/>
</dbReference>
<dbReference type="GO" id="GO:0042866">
    <property type="term" value="P:pyruvate biosynthetic process"/>
    <property type="evidence" value="ECO:0007669"/>
    <property type="project" value="UniProtKB-UniRule"/>
</dbReference>
<comment type="pathway">
    <text evidence="4">Cofactor biosynthesis; ubiquinone biosynthesis.</text>
</comment>
<keyword evidence="4 5" id="KW-0670">Pyruvate</keyword>
<comment type="function">
    <text evidence="4">Removes the pyruvyl group from chorismate, with concomitant aromatization of the ring, to provide 4-hydroxybenzoate (4HB) for the ubiquinone pathway.</text>
</comment>
<comment type="caution">
    <text evidence="4">Lacks conserved residue(s) required for the propagation of feature annotation.</text>
</comment>
<evidence type="ECO:0000256" key="4">
    <source>
        <dbReference type="HAMAP-Rule" id="MF_01632"/>
    </source>
</evidence>
<feature type="binding site" evidence="4">
    <location>
        <position position="78"/>
    </location>
    <ligand>
        <name>substrate</name>
    </ligand>
</feature>
<comment type="similarity">
    <text evidence="4">Belongs to the UbiC family.</text>
</comment>
<evidence type="ECO:0000313" key="5">
    <source>
        <dbReference type="EMBL" id="RUO23391.1"/>
    </source>
</evidence>
<dbReference type="OrthoDB" id="9789493at2"/>
<dbReference type="GO" id="GO:0005829">
    <property type="term" value="C:cytosol"/>
    <property type="evidence" value="ECO:0007669"/>
    <property type="project" value="TreeGrafter"/>
</dbReference>
<proteinExistence type="inferred from homology"/>
<dbReference type="InterPro" id="IPR028978">
    <property type="entry name" value="Chorismate_lyase_/UTRA_dom_sf"/>
</dbReference>
<evidence type="ECO:0000256" key="1">
    <source>
        <dbReference type="ARBA" id="ARBA00022490"/>
    </source>
</evidence>
<protein>
    <recommendedName>
        <fullName evidence="4">Probable chorismate pyruvate-lyase</fullName>
        <shortName evidence="4">CL</shortName>
        <shortName evidence="4">CPL</shortName>
        <ecNumber evidence="4">4.1.3.40</ecNumber>
    </recommendedName>
</protein>
<keyword evidence="2 4" id="KW-0831">Ubiquinone biosynthesis</keyword>
<evidence type="ECO:0000256" key="3">
    <source>
        <dbReference type="ARBA" id="ARBA00023239"/>
    </source>
</evidence>
<feature type="binding site" evidence="4">
    <location>
        <position position="115"/>
    </location>
    <ligand>
        <name>substrate</name>
    </ligand>
</feature>
<dbReference type="PANTHER" id="PTHR38683:SF1">
    <property type="entry name" value="CHORISMATE PYRUVATE-LYASE"/>
    <property type="match status" value="1"/>
</dbReference>
<keyword evidence="1 4" id="KW-0963">Cytoplasm</keyword>
<gene>
    <name evidence="4" type="primary">ubiC</name>
    <name evidence="5" type="ORF">CWE08_01710</name>
</gene>
<comment type="subcellular location">
    <subcellularLocation>
        <location evidence="4">Cytoplasm</location>
    </subcellularLocation>
</comment>
<accession>A0A432W2E7</accession>
<comment type="catalytic activity">
    <reaction evidence="4">
        <text>chorismate = 4-hydroxybenzoate + pyruvate</text>
        <dbReference type="Rhea" id="RHEA:16505"/>
        <dbReference type="ChEBI" id="CHEBI:15361"/>
        <dbReference type="ChEBI" id="CHEBI:17879"/>
        <dbReference type="ChEBI" id="CHEBI:29748"/>
        <dbReference type="EC" id="4.1.3.40"/>
    </reaction>
</comment>
<comment type="caution">
    <text evidence="5">The sequence shown here is derived from an EMBL/GenBank/DDBJ whole genome shotgun (WGS) entry which is preliminary data.</text>
</comment>
<dbReference type="Proteomes" id="UP000288395">
    <property type="component" value="Unassembled WGS sequence"/>
</dbReference>
<dbReference type="Gene3D" id="3.40.1410.10">
    <property type="entry name" value="Chorismate lyase-like"/>
    <property type="match status" value="1"/>
</dbReference>